<comment type="caution">
    <text evidence="1">The sequence shown here is derived from an EMBL/GenBank/DDBJ whole genome shotgun (WGS) entry which is preliminary data.</text>
</comment>
<name>A0A1H0L3C5_9PSED</name>
<gene>
    <name evidence="1" type="ORF">SAMN05216596_101977</name>
</gene>
<keyword evidence="2" id="KW-1185">Reference proteome</keyword>
<evidence type="ECO:0000313" key="1">
    <source>
        <dbReference type="EMBL" id="SDO62729.1"/>
    </source>
</evidence>
<sequence length="70" mass="7982">MKRREYFLEANRLSNIFGEKMDAAKAFLENDPELEAPSALEKYWELESAASAAAGKWTNFCAEQRPLIRG</sequence>
<dbReference type="EMBL" id="FNJH01000001">
    <property type="protein sequence ID" value="SDO62729.1"/>
    <property type="molecule type" value="Genomic_DNA"/>
</dbReference>
<dbReference type="Proteomes" id="UP000183042">
    <property type="component" value="Unassembled WGS sequence"/>
</dbReference>
<dbReference type="RefSeq" id="WP_054994194.1">
    <property type="nucleotide sequence ID" value="NZ_CP053030.1"/>
</dbReference>
<dbReference type="GeneID" id="65078298"/>
<evidence type="ECO:0000313" key="2">
    <source>
        <dbReference type="Proteomes" id="UP000183042"/>
    </source>
</evidence>
<proteinExistence type="predicted"/>
<organism evidence="1 2">
    <name type="scientific">Pseudomonas congelans</name>
    <dbReference type="NCBI Taxonomy" id="200452"/>
    <lineage>
        <taxon>Bacteria</taxon>
        <taxon>Pseudomonadati</taxon>
        <taxon>Pseudomonadota</taxon>
        <taxon>Gammaproteobacteria</taxon>
        <taxon>Pseudomonadales</taxon>
        <taxon>Pseudomonadaceae</taxon>
        <taxon>Pseudomonas</taxon>
    </lineage>
</organism>
<protein>
    <submittedName>
        <fullName evidence="1">Uncharacterized protein</fullName>
    </submittedName>
</protein>
<accession>A0A1H0L3C5</accession>
<reference evidence="1 2" key="1">
    <citation type="submission" date="2016-10" db="EMBL/GenBank/DDBJ databases">
        <authorList>
            <person name="Varghese N."/>
            <person name="Submissions S."/>
        </authorList>
    </citation>
    <scope>NUCLEOTIDE SEQUENCE [LARGE SCALE GENOMIC DNA]</scope>
    <source>
        <strain evidence="1 2">DSM 14939</strain>
    </source>
</reference>